<protein>
    <submittedName>
        <fullName evidence="1">Uncharacterized protein</fullName>
    </submittedName>
</protein>
<sequence>YHFICFTVENHSFHLIYCPTDCESHGYDTDDMVADTLTKPLPSIKAKHFASALGLHSN</sequence>
<dbReference type="STRING" id="870435.A0A0C3PQT5"/>
<dbReference type="EMBL" id="KN831951">
    <property type="protein sequence ID" value="KIO10889.1"/>
    <property type="molecule type" value="Genomic_DNA"/>
</dbReference>
<name>A0A0C3PQT5_PISTI</name>
<evidence type="ECO:0000313" key="1">
    <source>
        <dbReference type="EMBL" id="KIO10889.1"/>
    </source>
</evidence>
<organism evidence="1 2">
    <name type="scientific">Pisolithus tinctorius Marx 270</name>
    <dbReference type="NCBI Taxonomy" id="870435"/>
    <lineage>
        <taxon>Eukaryota</taxon>
        <taxon>Fungi</taxon>
        <taxon>Dikarya</taxon>
        <taxon>Basidiomycota</taxon>
        <taxon>Agaricomycotina</taxon>
        <taxon>Agaricomycetes</taxon>
        <taxon>Agaricomycetidae</taxon>
        <taxon>Boletales</taxon>
        <taxon>Sclerodermatineae</taxon>
        <taxon>Pisolithaceae</taxon>
        <taxon>Pisolithus</taxon>
    </lineage>
</organism>
<dbReference type="HOGENOM" id="CLU_001650_16_1_1"/>
<accession>A0A0C3PQT5</accession>
<evidence type="ECO:0000313" key="2">
    <source>
        <dbReference type="Proteomes" id="UP000054217"/>
    </source>
</evidence>
<feature type="non-terminal residue" evidence="1">
    <location>
        <position position="1"/>
    </location>
</feature>
<dbReference type="InParanoid" id="A0A0C3PQT5"/>
<dbReference type="AlphaFoldDB" id="A0A0C3PQT5"/>
<proteinExistence type="predicted"/>
<keyword evidence="2" id="KW-1185">Reference proteome</keyword>
<dbReference type="Proteomes" id="UP000054217">
    <property type="component" value="Unassembled WGS sequence"/>
</dbReference>
<gene>
    <name evidence="1" type="ORF">M404DRAFT_128376</name>
</gene>
<reference evidence="2" key="2">
    <citation type="submission" date="2015-01" db="EMBL/GenBank/DDBJ databases">
        <title>Evolutionary Origins and Diversification of the Mycorrhizal Mutualists.</title>
        <authorList>
            <consortium name="DOE Joint Genome Institute"/>
            <consortium name="Mycorrhizal Genomics Consortium"/>
            <person name="Kohler A."/>
            <person name="Kuo A."/>
            <person name="Nagy L.G."/>
            <person name="Floudas D."/>
            <person name="Copeland A."/>
            <person name="Barry K.W."/>
            <person name="Cichocki N."/>
            <person name="Veneault-Fourrey C."/>
            <person name="LaButti K."/>
            <person name="Lindquist E.A."/>
            <person name="Lipzen A."/>
            <person name="Lundell T."/>
            <person name="Morin E."/>
            <person name="Murat C."/>
            <person name="Riley R."/>
            <person name="Ohm R."/>
            <person name="Sun H."/>
            <person name="Tunlid A."/>
            <person name="Henrissat B."/>
            <person name="Grigoriev I.V."/>
            <person name="Hibbett D.S."/>
            <person name="Martin F."/>
        </authorList>
    </citation>
    <scope>NUCLEOTIDE SEQUENCE [LARGE SCALE GENOMIC DNA]</scope>
    <source>
        <strain evidence="2">Marx 270</strain>
    </source>
</reference>
<dbReference type="OrthoDB" id="2667661at2759"/>
<reference evidence="1 2" key="1">
    <citation type="submission" date="2014-04" db="EMBL/GenBank/DDBJ databases">
        <authorList>
            <consortium name="DOE Joint Genome Institute"/>
            <person name="Kuo A."/>
            <person name="Kohler A."/>
            <person name="Costa M.D."/>
            <person name="Nagy L.G."/>
            <person name="Floudas D."/>
            <person name="Copeland A."/>
            <person name="Barry K.W."/>
            <person name="Cichocki N."/>
            <person name="Veneault-Fourrey C."/>
            <person name="LaButti K."/>
            <person name="Lindquist E.A."/>
            <person name="Lipzen A."/>
            <person name="Lundell T."/>
            <person name="Morin E."/>
            <person name="Murat C."/>
            <person name="Sun H."/>
            <person name="Tunlid A."/>
            <person name="Henrissat B."/>
            <person name="Grigoriev I.V."/>
            <person name="Hibbett D.S."/>
            <person name="Martin F."/>
            <person name="Nordberg H.P."/>
            <person name="Cantor M.N."/>
            <person name="Hua S.X."/>
        </authorList>
    </citation>
    <scope>NUCLEOTIDE SEQUENCE [LARGE SCALE GENOMIC DNA]</scope>
    <source>
        <strain evidence="1 2">Marx 270</strain>
    </source>
</reference>